<dbReference type="SUPFAM" id="SSF57095">
    <property type="entry name" value="Scorpion toxin-like"/>
    <property type="match status" value="1"/>
</dbReference>
<feature type="chain" id="PRO_5042172494" description="Knottins-like domain-containing protein" evidence="5">
    <location>
        <begin position="31"/>
        <end position="86"/>
    </location>
</feature>
<evidence type="ECO:0000256" key="1">
    <source>
        <dbReference type="ARBA" id="ARBA00004613"/>
    </source>
</evidence>
<keyword evidence="3 5" id="KW-0732">Signal</keyword>
<reference evidence="7" key="1">
    <citation type="journal article" date="2016" name="Nat. Genet.">
        <title>A high-quality carrot genome assembly provides new insights into carotenoid accumulation and asterid genome evolution.</title>
        <authorList>
            <person name="Iorizzo M."/>
            <person name="Ellison S."/>
            <person name="Senalik D."/>
            <person name="Zeng P."/>
            <person name="Satapoomin P."/>
            <person name="Huang J."/>
            <person name="Bowman M."/>
            <person name="Iovene M."/>
            <person name="Sanseverino W."/>
            <person name="Cavagnaro P."/>
            <person name="Yildiz M."/>
            <person name="Macko-Podgorni A."/>
            <person name="Moranska E."/>
            <person name="Grzebelus E."/>
            <person name="Grzebelus D."/>
            <person name="Ashrafi H."/>
            <person name="Zheng Z."/>
            <person name="Cheng S."/>
            <person name="Spooner D."/>
            <person name="Van Deynze A."/>
            <person name="Simon P."/>
        </authorList>
    </citation>
    <scope>NUCLEOTIDE SEQUENCE</scope>
    <source>
        <tissue evidence="7">Leaf</tissue>
    </source>
</reference>
<evidence type="ECO:0000256" key="5">
    <source>
        <dbReference type="SAM" id="SignalP"/>
    </source>
</evidence>
<name>A0AAF0XFM6_DAUCS</name>
<reference evidence="7" key="2">
    <citation type="submission" date="2022-03" db="EMBL/GenBank/DDBJ databases">
        <title>Draft title - Genomic analysis of global carrot germplasm unveils the trajectory of domestication and the origin of high carotenoid orange carrot.</title>
        <authorList>
            <person name="Iorizzo M."/>
            <person name="Ellison S."/>
            <person name="Senalik D."/>
            <person name="Macko-Podgorni A."/>
            <person name="Grzebelus D."/>
            <person name="Bostan H."/>
            <person name="Rolling W."/>
            <person name="Curaba J."/>
            <person name="Simon P."/>
        </authorList>
    </citation>
    <scope>NUCLEOTIDE SEQUENCE</scope>
    <source>
        <tissue evidence="7">Leaf</tissue>
    </source>
</reference>
<dbReference type="CDD" id="cd00107">
    <property type="entry name" value="Knot1"/>
    <property type="match status" value="1"/>
</dbReference>
<dbReference type="InterPro" id="IPR036574">
    <property type="entry name" value="Scorpion_toxin-like_sf"/>
</dbReference>
<evidence type="ECO:0000256" key="3">
    <source>
        <dbReference type="ARBA" id="ARBA00022729"/>
    </source>
</evidence>
<evidence type="ECO:0000256" key="4">
    <source>
        <dbReference type="ARBA" id="ARBA00023157"/>
    </source>
</evidence>
<dbReference type="PANTHER" id="PTHR33147">
    <property type="entry name" value="DEFENSIN-LIKE PROTEIN 1"/>
    <property type="match status" value="1"/>
</dbReference>
<dbReference type="SMART" id="SM00505">
    <property type="entry name" value="Knot1"/>
    <property type="match status" value="1"/>
</dbReference>
<protein>
    <recommendedName>
        <fullName evidence="6">Knottins-like domain-containing protein</fullName>
    </recommendedName>
</protein>
<keyword evidence="8" id="KW-1185">Reference proteome</keyword>
<keyword evidence="2" id="KW-0964">Secreted</keyword>
<gene>
    <name evidence="7" type="ORF">DCAR_0626584</name>
</gene>
<dbReference type="EMBL" id="CP093348">
    <property type="protein sequence ID" value="WOH07155.1"/>
    <property type="molecule type" value="Genomic_DNA"/>
</dbReference>
<proteinExistence type="predicted"/>
<dbReference type="InterPro" id="IPR003614">
    <property type="entry name" value="Knottins"/>
</dbReference>
<feature type="signal peptide" evidence="5">
    <location>
        <begin position="1"/>
        <end position="30"/>
    </location>
</feature>
<dbReference type="Pfam" id="PF00304">
    <property type="entry name" value="Gamma-thionin"/>
    <property type="match status" value="1"/>
</dbReference>
<dbReference type="GO" id="GO:0006952">
    <property type="term" value="P:defense response"/>
    <property type="evidence" value="ECO:0007669"/>
    <property type="project" value="InterPro"/>
</dbReference>
<feature type="domain" description="Knottins-like" evidence="6">
    <location>
        <begin position="36"/>
        <end position="81"/>
    </location>
</feature>
<dbReference type="Proteomes" id="UP000077755">
    <property type="component" value="Chromosome 6"/>
</dbReference>
<evidence type="ECO:0000313" key="7">
    <source>
        <dbReference type="EMBL" id="WOH07155.1"/>
    </source>
</evidence>
<dbReference type="PANTHER" id="PTHR33147:SF39">
    <property type="entry name" value="DRO1 PROTEIN-RELATED"/>
    <property type="match status" value="1"/>
</dbReference>
<evidence type="ECO:0000313" key="8">
    <source>
        <dbReference type="Proteomes" id="UP000077755"/>
    </source>
</evidence>
<organism evidence="7 8">
    <name type="scientific">Daucus carota subsp. sativus</name>
    <name type="common">Carrot</name>
    <dbReference type="NCBI Taxonomy" id="79200"/>
    <lineage>
        <taxon>Eukaryota</taxon>
        <taxon>Viridiplantae</taxon>
        <taxon>Streptophyta</taxon>
        <taxon>Embryophyta</taxon>
        <taxon>Tracheophyta</taxon>
        <taxon>Spermatophyta</taxon>
        <taxon>Magnoliopsida</taxon>
        <taxon>eudicotyledons</taxon>
        <taxon>Gunneridae</taxon>
        <taxon>Pentapetalae</taxon>
        <taxon>asterids</taxon>
        <taxon>campanulids</taxon>
        <taxon>Apiales</taxon>
        <taxon>Apiaceae</taxon>
        <taxon>Apioideae</taxon>
        <taxon>Scandiceae</taxon>
        <taxon>Daucinae</taxon>
        <taxon>Daucus</taxon>
        <taxon>Daucus sect. Daucus</taxon>
    </lineage>
</organism>
<evidence type="ECO:0000256" key="2">
    <source>
        <dbReference type="ARBA" id="ARBA00022525"/>
    </source>
</evidence>
<keyword evidence="4" id="KW-1015">Disulfide bond</keyword>
<dbReference type="AlphaFoldDB" id="A0AAF0XFM6"/>
<evidence type="ECO:0000259" key="6">
    <source>
        <dbReference type="SMART" id="SM00505"/>
    </source>
</evidence>
<dbReference type="InterPro" id="IPR008176">
    <property type="entry name" value="Defensin_plant"/>
</dbReference>
<dbReference type="PROSITE" id="PS00940">
    <property type="entry name" value="GAMMA_THIONIN"/>
    <property type="match status" value="1"/>
</dbReference>
<sequence>MGANKRVCQFLLLFFLFLASQEMLMQGVEGGRTVRMCESPSHLFSGQCWSKSNCAHVCRNEGFHGGHCRGFRKRCFCTKPCHGPHN</sequence>
<dbReference type="GO" id="GO:0005576">
    <property type="term" value="C:extracellular region"/>
    <property type="evidence" value="ECO:0007669"/>
    <property type="project" value="UniProtKB-SubCell"/>
</dbReference>
<dbReference type="PRINTS" id="PR00288">
    <property type="entry name" value="PUROTHIONIN"/>
</dbReference>
<accession>A0AAF0XFM6</accession>
<comment type="subcellular location">
    <subcellularLocation>
        <location evidence="1">Secreted</location>
    </subcellularLocation>
</comment>
<dbReference type="Gene3D" id="3.30.30.10">
    <property type="entry name" value="Knottin, scorpion toxin-like"/>
    <property type="match status" value="1"/>
</dbReference>